<proteinExistence type="predicted"/>
<dbReference type="PANTHER" id="PTHR46142">
    <property type="match status" value="1"/>
</dbReference>
<organism evidence="3">
    <name type="scientific">Chaetoceros debilis</name>
    <dbReference type="NCBI Taxonomy" id="122233"/>
    <lineage>
        <taxon>Eukaryota</taxon>
        <taxon>Sar</taxon>
        <taxon>Stramenopiles</taxon>
        <taxon>Ochrophyta</taxon>
        <taxon>Bacillariophyta</taxon>
        <taxon>Coscinodiscophyceae</taxon>
        <taxon>Chaetocerotophycidae</taxon>
        <taxon>Chaetocerotales</taxon>
        <taxon>Chaetocerotaceae</taxon>
        <taxon>Chaetoceros</taxon>
    </lineage>
</organism>
<protein>
    <recommendedName>
        <fullName evidence="2">VOC domain-containing protein</fullName>
    </recommendedName>
</protein>
<dbReference type="Pfam" id="PF00903">
    <property type="entry name" value="Glyoxalase"/>
    <property type="match status" value="2"/>
</dbReference>
<evidence type="ECO:0000259" key="2">
    <source>
        <dbReference type="PROSITE" id="PS51819"/>
    </source>
</evidence>
<evidence type="ECO:0000256" key="1">
    <source>
        <dbReference type="ARBA" id="ARBA00022723"/>
    </source>
</evidence>
<dbReference type="AlphaFoldDB" id="A0A7S3Q0G4"/>
<dbReference type="CDD" id="cd06587">
    <property type="entry name" value="VOC"/>
    <property type="match status" value="1"/>
</dbReference>
<dbReference type="GO" id="GO:0046872">
    <property type="term" value="F:metal ion binding"/>
    <property type="evidence" value="ECO:0007669"/>
    <property type="project" value="UniProtKB-KW"/>
</dbReference>
<reference evidence="3" key="1">
    <citation type="submission" date="2021-01" db="EMBL/GenBank/DDBJ databases">
        <authorList>
            <person name="Corre E."/>
            <person name="Pelletier E."/>
            <person name="Niang G."/>
            <person name="Scheremetjew M."/>
            <person name="Finn R."/>
            <person name="Kale V."/>
            <person name="Holt S."/>
            <person name="Cochrane G."/>
            <person name="Meng A."/>
            <person name="Brown T."/>
            <person name="Cohen L."/>
        </authorList>
    </citation>
    <scope>NUCLEOTIDE SEQUENCE</scope>
    <source>
        <strain evidence="3">MM31A-1</strain>
    </source>
</reference>
<dbReference type="EMBL" id="HBIO01008735">
    <property type="protein sequence ID" value="CAE0461852.1"/>
    <property type="molecule type" value="Transcribed_RNA"/>
</dbReference>
<dbReference type="InterPro" id="IPR018146">
    <property type="entry name" value="Glyoxalase_1_CS"/>
</dbReference>
<dbReference type="GO" id="GO:0004462">
    <property type="term" value="F:lactoylglutathione lyase activity"/>
    <property type="evidence" value="ECO:0007669"/>
    <property type="project" value="InterPro"/>
</dbReference>
<dbReference type="PANTHER" id="PTHR46142:SF3">
    <property type="entry name" value="F18B13.24 PROTEIN"/>
    <property type="match status" value="1"/>
</dbReference>
<keyword evidence="1" id="KW-0479">Metal-binding</keyword>
<name>A0A7S3Q0G4_9STRA</name>
<dbReference type="PROSITE" id="PS00934">
    <property type="entry name" value="GLYOXALASE_I_1"/>
    <property type="match status" value="1"/>
</dbReference>
<sequence length="477" mass="52620">MVNNQHLHWNPNFPRHGIGQNLSHIRHSTFFVSDLQRSVDFYSNIMKFKVLTTDEENGSATLSMKNMVLELKVGATTAFAGENLIVGHVSVDVPDSKLAFDYLTQKKVDFEINVSVPKGNGKAESEGGGSDNTVGQAFIRDPDGYYLEICNCHLLTDFVLGLTNGQLLDGYQEGVKSVDTTYAATKLFTKAQVAKKRLKRFNSSSSTIAEPLPESDRPQEANPAILNNLIKRRVVYGDICQSFTEEQLGQILCEAGNSAATAILLMKERIKKGDATKIYKPPAYYVGKIEEATKYSPIVLDAGADEKGKHMAAPAKMSAGILDQSLHDKKNASTATQAFDDKNEDEEEIPFEISSVNHIAFIVSDVGRSSTFYSDVLGLQQVKRPNFDRHGAWFTGGNVEIHLILGNPLAPPRSTRGSEANTTWFVVKDFDAAISKLTKLTAEFDEDIQLEMFNDSDEKKFATCRDADGYVFGICTE</sequence>
<gene>
    <name evidence="3" type="ORF">CDEB00056_LOCUS6693</name>
</gene>
<evidence type="ECO:0000313" key="3">
    <source>
        <dbReference type="EMBL" id="CAE0461852.1"/>
    </source>
</evidence>
<feature type="domain" description="VOC" evidence="2">
    <location>
        <begin position="24"/>
        <end position="152"/>
    </location>
</feature>
<dbReference type="InterPro" id="IPR004360">
    <property type="entry name" value="Glyas_Fos-R_dOase_dom"/>
</dbReference>
<dbReference type="PROSITE" id="PS51819">
    <property type="entry name" value="VOC"/>
    <property type="match status" value="2"/>
</dbReference>
<dbReference type="InterPro" id="IPR029068">
    <property type="entry name" value="Glyas_Bleomycin-R_OHBP_Dase"/>
</dbReference>
<accession>A0A7S3Q0G4</accession>
<dbReference type="Gene3D" id="3.10.180.10">
    <property type="entry name" value="2,3-Dihydroxybiphenyl 1,2-Dioxygenase, domain 1"/>
    <property type="match status" value="2"/>
</dbReference>
<feature type="domain" description="VOC" evidence="2">
    <location>
        <begin position="355"/>
        <end position="477"/>
    </location>
</feature>
<dbReference type="InterPro" id="IPR037523">
    <property type="entry name" value="VOC_core"/>
</dbReference>
<dbReference type="SUPFAM" id="SSF54593">
    <property type="entry name" value="Glyoxalase/Bleomycin resistance protein/Dihydroxybiphenyl dioxygenase"/>
    <property type="match status" value="2"/>
</dbReference>